<dbReference type="AlphaFoldDB" id="A0A1L7WZV7"/>
<dbReference type="OrthoDB" id="376826at2759"/>
<dbReference type="EMBL" id="FJOG01000011">
    <property type="protein sequence ID" value="CZR58282.1"/>
    <property type="molecule type" value="Genomic_DNA"/>
</dbReference>
<evidence type="ECO:0000313" key="1">
    <source>
        <dbReference type="EMBL" id="CZR58282.1"/>
    </source>
</evidence>
<proteinExistence type="predicted"/>
<dbReference type="STRING" id="576137.A0A1L7WZV7"/>
<evidence type="ECO:0000313" key="2">
    <source>
        <dbReference type="Proteomes" id="UP000184330"/>
    </source>
</evidence>
<organism evidence="1 2">
    <name type="scientific">Phialocephala subalpina</name>
    <dbReference type="NCBI Taxonomy" id="576137"/>
    <lineage>
        <taxon>Eukaryota</taxon>
        <taxon>Fungi</taxon>
        <taxon>Dikarya</taxon>
        <taxon>Ascomycota</taxon>
        <taxon>Pezizomycotina</taxon>
        <taxon>Leotiomycetes</taxon>
        <taxon>Helotiales</taxon>
        <taxon>Mollisiaceae</taxon>
        <taxon>Phialocephala</taxon>
        <taxon>Phialocephala fortinii species complex</taxon>
    </lineage>
</organism>
<keyword evidence="2" id="KW-1185">Reference proteome</keyword>
<name>A0A1L7WZV7_9HELO</name>
<reference evidence="1 2" key="1">
    <citation type="submission" date="2016-03" db="EMBL/GenBank/DDBJ databases">
        <authorList>
            <person name="Ploux O."/>
        </authorList>
    </citation>
    <scope>NUCLEOTIDE SEQUENCE [LARGE SCALE GENOMIC DNA]</scope>
    <source>
        <strain evidence="1 2">UAMH 11012</strain>
    </source>
</reference>
<dbReference type="Proteomes" id="UP000184330">
    <property type="component" value="Unassembled WGS sequence"/>
</dbReference>
<dbReference type="Pfam" id="PF17316">
    <property type="entry name" value="Perilipin_2"/>
    <property type="match status" value="1"/>
</dbReference>
<sequence>MPHSEETSTTKMAPQVNGEAPSSAFLSHLFSYPVISDSISTFKSNPYGAKATALTTNTYTKISSPILPYLSKPYQYVSPYVAKADSLADSSLSTLDSKFPVVKKPTEELYHDGKAIVFYPVKLGNEGKDYVLGVFGGEKKKVGGEGVVTWAKAGIATGLVVSSDALGWLSAFLSKKKTEAKEVVNEKTSSA</sequence>
<protein>
    <submittedName>
        <fullName evidence="1">Probable CAP20-virulence factor</fullName>
    </submittedName>
</protein>
<gene>
    <name evidence="1" type="ORF">PAC_08173</name>
</gene>
<accession>A0A1L7WZV7</accession>